<protein>
    <recommendedName>
        <fullName evidence="4">Major facilitator superfamily (MFS) profile domain-containing protein</fullName>
    </recommendedName>
</protein>
<dbReference type="Pfam" id="PF07690">
    <property type="entry name" value="MFS_1"/>
    <property type="match status" value="1"/>
</dbReference>
<comment type="caution">
    <text evidence="2">The sequence shown here is derived from an EMBL/GenBank/DDBJ whole genome shotgun (WGS) entry which is preliminary data.</text>
</comment>
<dbReference type="Proteomes" id="UP000699462">
    <property type="component" value="Unassembled WGS sequence"/>
</dbReference>
<dbReference type="SUPFAM" id="SSF103473">
    <property type="entry name" value="MFS general substrate transporter"/>
    <property type="match status" value="1"/>
</dbReference>
<organism evidence="2 3">
    <name type="scientific">Paragonimus westermani</name>
    <dbReference type="NCBI Taxonomy" id="34504"/>
    <lineage>
        <taxon>Eukaryota</taxon>
        <taxon>Metazoa</taxon>
        <taxon>Spiralia</taxon>
        <taxon>Lophotrochozoa</taxon>
        <taxon>Platyhelminthes</taxon>
        <taxon>Trematoda</taxon>
        <taxon>Digenea</taxon>
        <taxon>Plagiorchiida</taxon>
        <taxon>Troglotremata</taxon>
        <taxon>Troglotrematidae</taxon>
        <taxon>Paragonimus</taxon>
    </lineage>
</organism>
<feature type="transmembrane region" description="Helical" evidence="1">
    <location>
        <begin position="456"/>
        <end position="477"/>
    </location>
</feature>
<proteinExistence type="predicted"/>
<name>A0A8T0DSS4_9TREM</name>
<feature type="transmembrane region" description="Helical" evidence="1">
    <location>
        <begin position="99"/>
        <end position="124"/>
    </location>
</feature>
<sequence>MNAFQQCLIVIGGFICYFLADGYTYSIGILYSYFLTEFGLSGSATAVLPGLLYSVPQFTGLFLCPLLETYGYSSGAAWGAILLSVSCIGSAFAPNLQMLYLTFGVLASFGLQLTYSSAIMAVTITFKDHKYFGLAVGLAMCGSGIGSIVSSPFVAWLLESWTWREVMIIESAILLHSFISASCFHHLDATRFNLCRSPESVEVSTFKSVTSSYSRPIHTTQRSSLDRLFRFFRYLLCIPSRYRFRRTYSILPRPEPQTMMLEPVCSEALRADDVERAHDSGCHKCWKTLITSLWQLTSLELWTNPTFISFILANGLTGAGVVIPWTFVYDHAMISLNKGGDLDVRNVSLIAWLPSLIGVGSLLGQILFGVITSPIGQFKRLSTCCRRPVNLEEPGIQPVRMHLCHRLWSVELNRLLILFLSVLLWNALTTLIFALLPLSDLAGKLSAEVGDELWVAGLGVFLLFNGAMNLVGTTIGGRVFDSTGSYKSAFIFAACIPLVSVVITICGQIIQFRRNRHSSSSAQ</sequence>
<accession>A0A8T0DSS4</accession>
<dbReference type="PANTHER" id="PTHR11360:SF260">
    <property type="entry name" value="MFS DOMAIN-CONTAINING PROTEIN"/>
    <property type="match status" value="1"/>
</dbReference>
<keyword evidence="1" id="KW-0472">Membrane</keyword>
<feature type="transmembrane region" description="Helical" evidence="1">
    <location>
        <begin position="307"/>
        <end position="329"/>
    </location>
</feature>
<dbReference type="InterPro" id="IPR036259">
    <property type="entry name" value="MFS_trans_sf"/>
</dbReference>
<reference evidence="2 3" key="1">
    <citation type="submission" date="2019-07" db="EMBL/GenBank/DDBJ databases">
        <title>Annotation for the trematode Paragonimus westermani.</title>
        <authorList>
            <person name="Choi Y.-J."/>
        </authorList>
    </citation>
    <scope>NUCLEOTIDE SEQUENCE [LARGE SCALE GENOMIC DNA]</scope>
    <source>
        <strain evidence="2">180907_Pwestermani</strain>
    </source>
</reference>
<dbReference type="Gene3D" id="1.20.1250.20">
    <property type="entry name" value="MFS general substrate transporter like domains"/>
    <property type="match status" value="1"/>
</dbReference>
<dbReference type="GO" id="GO:0008028">
    <property type="term" value="F:monocarboxylic acid transmembrane transporter activity"/>
    <property type="evidence" value="ECO:0007669"/>
    <property type="project" value="TreeGrafter"/>
</dbReference>
<evidence type="ECO:0000313" key="2">
    <source>
        <dbReference type="EMBL" id="KAF8570660.1"/>
    </source>
</evidence>
<dbReference type="InterPro" id="IPR011701">
    <property type="entry name" value="MFS"/>
</dbReference>
<dbReference type="EMBL" id="JTDF01000990">
    <property type="protein sequence ID" value="KAF8570660.1"/>
    <property type="molecule type" value="Genomic_DNA"/>
</dbReference>
<feature type="transmembrane region" description="Helical" evidence="1">
    <location>
        <begin position="7"/>
        <end position="34"/>
    </location>
</feature>
<keyword evidence="3" id="KW-1185">Reference proteome</keyword>
<dbReference type="OrthoDB" id="6499973at2759"/>
<keyword evidence="1" id="KW-0812">Transmembrane</keyword>
<feature type="transmembrane region" description="Helical" evidence="1">
    <location>
        <begin position="76"/>
        <end position="93"/>
    </location>
</feature>
<feature type="transmembrane region" description="Helical" evidence="1">
    <location>
        <begin position="489"/>
        <end position="510"/>
    </location>
</feature>
<keyword evidence="1" id="KW-1133">Transmembrane helix</keyword>
<dbReference type="AlphaFoldDB" id="A0A8T0DSS4"/>
<dbReference type="InterPro" id="IPR050327">
    <property type="entry name" value="Proton-linked_MCT"/>
</dbReference>
<dbReference type="PANTHER" id="PTHR11360">
    <property type="entry name" value="MONOCARBOXYLATE TRANSPORTER"/>
    <property type="match status" value="1"/>
</dbReference>
<gene>
    <name evidence="2" type="ORF">P879_05008</name>
</gene>
<evidence type="ECO:0008006" key="4">
    <source>
        <dbReference type="Google" id="ProtNLM"/>
    </source>
</evidence>
<evidence type="ECO:0000313" key="3">
    <source>
        <dbReference type="Proteomes" id="UP000699462"/>
    </source>
</evidence>
<feature type="transmembrane region" description="Helical" evidence="1">
    <location>
        <begin position="415"/>
        <end position="436"/>
    </location>
</feature>
<evidence type="ECO:0000256" key="1">
    <source>
        <dbReference type="SAM" id="Phobius"/>
    </source>
</evidence>
<feature type="transmembrane region" description="Helical" evidence="1">
    <location>
        <begin position="131"/>
        <end position="154"/>
    </location>
</feature>
<feature type="transmembrane region" description="Helical" evidence="1">
    <location>
        <begin position="349"/>
        <end position="371"/>
    </location>
</feature>